<sequence length="283" mass="32628">MKTYINIIALLIVFNFAQAQEIRYVKADNGLVLREKPNRGSGKITKLDYGTQLEIIEHTNLKLDVLDDNEVISGEWVKISTIDNDDSTNVGYVFNGYLTETELRKRFKINLDTFTLTVDSLEAWASKTNQDTVNIDIDLGETIEGKIIRIKHHIDYKNIQLFQRHENSITIMDEGPHCDLTDWKHYYSSWKPLKSISKDNQFKTNSYSEEAWNKFIKIDINEFKQAVKTHCGENWATLIKDVKTVNTYPSGVSISTIYLKVIFTKMNDEKIEKIIAFGIPMGC</sequence>
<dbReference type="InterPro" id="IPR003646">
    <property type="entry name" value="SH3-like_bac-type"/>
</dbReference>
<keyword evidence="3" id="KW-1185">Reference proteome</keyword>
<accession>A0ABU7XTM7</accession>
<dbReference type="Gene3D" id="2.30.30.40">
    <property type="entry name" value="SH3 Domains"/>
    <property type="match status" value="1"/>
</dbReference>
<gene>
    <name evidence="2" type="ORF">N1F79_13150</name>
</gene>
<feature type="domain" description="SH3b" evidence="1">
    <location>
        <begin position="20"/>
        <end position="102"/>
    </location>
</feature>
<comment type="caution">
    <text evidence="2">The sequence shown here is derived from an EMBL/GenBank/DDBJ whole genome shotgun (WGS) entry which is preliminary data.</text>
</comment>
<organism evidence="2 3">
    <name type="scientific">Flavivirga spongiicola</name>
    <dbReference type="NCBI Taxonomy" id="421621"/>
    <lineage>
        <taxon>Bacteria</taxon>
        <taxon>Pseudomonadati</taxon>
        <taxon>Bacteroidota</taxon>
        <taxon>Flavobacteriia</taxon>
        <taxon>Flavobacteriales</taxon>
        <taxon>Flavobacteriaceae</taxon>
        <taxon>Flavivirga</taxon>
    </lineage>
</organism>
<dbReference type="Pfam" id="PF08239">
    <property type="entry name" value="SH3_3"/>
    <property type="match status" value="1"/>
</dbReference>
<dbReference type="EMBL" id="JAODOP010000004">
    <property type="protein sequence ID" value="MEF3834080.1"/>
    <property type="molecule type" value="Genomic_DNA"/>
</dbReference>
<evidence type="ECO:0000313" key="3">
    <source>
        <dbReference type="Proteomes" id="UP001337305"/>
    </source>
</evidence>
<evidence type="ECO:0000313" key="2">
    <source>
        <dbReference type="EMBL" id="MEF3834080.1"/>
    </source>
</evidence>
<name>A0ABU7XTM7_9FLAO</name>
<dbReference type="RefSeq" id="WP_303306413.1">
    <property type="nucleotide sequence ID" value="NZ_JAODOP010000004.1"/>
</dbReference>
<evidence type="ECO:0000259" key="1">
    <source>
        <dbReference type="PROSITE" id="PS51781"/>
    </source>
</evidence>
<protein>
    <submittedName>
        <fullName evidence="2">SH3 domain-containing protein</fullName>
    </submittedName>
</protein>
<proteinExistence type="predicted"/>
<dbReference type="PROSITE" id="PS51781">
    <property type="entry name" value="SH3B"/>
    <property type="match status" value="1"/>
</dbReference>
<dbReference type="Proteomes" id="UP001337305">
    <property type="component" value="Unassembled WGS sequence"/>
</dbReference>
<reference evidence="2 3" key="1">
    <citation type="submission" date="2022-09" db="EMBL/GenBank/DDBJ databases">
        <title>Genome sequencing of Flavivirga sp. MEBiC05379.</title>
        <authorList>
            <person name="Oh H.-M."/>
            <person name="Kwon K.K."/>
            <person name="Park M.J."/>
            <person name="Yang S.-H."/>
        </authorList>
    </citation>
    <scope>NUCLEOTIDE SEQUENCE [LARGE SCALE GENOMIC DNA]</scope>
    <source>
        <strain evidence="2 3">MEBiC05379</strain>
    </source>
</reference>